<evidence type="ECO:0000256" key="4">
    <source>
        <dbReference type="ARBA" id="ARBA00022475"/>
    </source>
</evidence>
<evidence type="ECO:0000256" key="3">
    <source>
        <dbReference type="ARBA" id="ARBA00022448"/>
    </source>
</evidence>
<keyword evidence="6 10" id="KW-0812">Transmembrane</keyword>
<evidence type="ECO:0000256" key="8">
    <source>
        <dbReference type="ARBA" id="ARBA00022989"/>
    </source>
</evidence>
<dbReference type="RefSeq" id="WP_160352143.1">
    <property type="nucleotide sequence ID" value="NZ_SDWJ01000001.1"/>
</dbReference>
<proteinExistence type="inferred from homology"/>
<evidence type="ECO:0000256" key="9">
    <source>
        <dbReference type="ARBA" id="ARBA00023136"/>
    </source>
</evidence>
<reference evidence="11 12" key="1">
    <citation type="submission" date="2019-01" db="EMBL/GenBank/DDBJ databases">
        <title>Sphingorhabdus lacus sp.nov., isolated from an oligotrophic freshwater lake.</title>
        <authorList>
            <person name="Park M."/>
        </authorList>
    </citation>
    <scope>NUCLEOTIDE SEQUENCE [LARGE SCALE GENOMIC DNA]</scope>
    <source>
        <strain evidence="11 12">IMCC26285</strain>
    </source>
</reference>
<evidence type="ECO:0000256" key="7">
    <source>
        <dbReference type="ARBA" id="ARBA00022927"/>
    </source>
</evidence>
<sequence length="159" mass="17018">MMSALQNWFEELSVRERWMVGVAALLAILAVLIFAIILPGMAAIDRAQSALDEAVQRRGRIEATVASALAQRPSGAPSNAANIDMIVTQGAAEKGFDLIQSTNAAPGQMAFRMDQARAPALLAWFNDLEMQGILVNKLTLRGNANGGVTVEAELQQVAR</sequence>
<dbReference type="InterPro" id="IPR007690">
    <property type="entry name" value="T2SS_GspM"/>
</dbReference>
<organism evidence="11 12">
    <name type="scientific">Sphingorhabdus profundilacus</name>
    <dbReference type="NCBI Taxonomy" id="2509718"/>
    <lineage>
        <taxon>Bacteria</taxon>
        <taxon>Pseudomonadati</taxon>
        <taxon>Pseudomonadota</taxon>
        <taxon>Alphaproteobacteria</taxon>
        <taxon>Sphingomonadales</taxon>
        <taxon>Sphingomonadaceae</taxon>
        <taxon>Sphingorhabdus</taxon>
    </lineage>
</organism>
<keyword evidence="8 10" id="KW-1133">Transmembrane helix</keyword>
<dbReference type="Pfam" id="PF04612">
    <property type="entry name" value="T2SSM"/>
    <property type="match status" value="1"/>
</dbReference>
<comment type="subcellular location">
    <subcellularLocation>
        <location evidence="1">Cell inner membrane</location>
        <topology evidence="1">Single-pass membrane protein</topology>
    </subcellularLocation>
</comment>
<dbReference type="Proteomes" id="UP000471147">
    <property type="component" value="Unassembled WGS sequence"/>
</dbReference>
<evidence type="ECO:0000256" key="1">
    <source>
        <dbReference type="ARBA" id="ARBA00004377"/>
    </source>
</evidence>
<keyword evidence="3" id="KW-0813">Transport</keyword>
<name>A0A6I4LV83_9SPHN</name>
<dbReference type="GO" id="GO:0015628">
    <property type="term" value="P:protein secretion by the type II secretion system"/>
    <property type="evidence" value="ECO:0007669"/>
    <property type="project" value="InterPro"/>
</dbReference>
<keyword evidence="5" id="KW-0997">Cell inner membrane</keyword>
<keyword evidence="9 10" id="KW-0472">Membrane</keyword>
<keyword evidence="12" id="KW-1185">Reference proteome</keyword>
<evidence type="ECO:0000256" key="2">
    <source>
        <dbReference type="ARBA" id="ARBA00010637"/>
    </source>
</evidence>
<evidence type="ECO:0008006" key="13">
    <source>
        <dbReference type="Google" id="ProtNLM"/>
    </source>
</evidence>
<gene>
    <name evidence="11" type="ORF">EUU23_00210</name>
</gene>
<comment type="similarity">
    <text evidence="2">Belongs to the GSP M family.</text>
</comment>
<evidence type="ECO:0000256" key="5">
    <source>
        <dbReference type="ARBA" id="ARBA00022519"/>
    </source>
</evidence>
<evidence type="ECO:0000256" key="10">
    <source>
        <dbReference type="SAM" id="Phobius"/>
    </source>
</evidence>
<dbReference type="Gene3D" id="3.30.1360.100">
    <property type="entry name" value="General secretion pathway protein M, EpsM"/>
    <property type="match status" value="1"/>
</dbReference>
<keyword evidence="7" id="KW-0653">Protein transport</keyword>
<dbReference type="OrthoDB" id="7432850at2"/>
<protein>
    <recommendedName>
        <fullName evidence="13">Type II secretion system protein M</fullName>
    </recommendedName>
</protein>
<evidence type="ECO:0000256" key="6">
    <source>
        <dbReference type="ARBA" id="ARBA00022692"/>
    </source>
</evidence>
<keyword evidence="4" id="KW-1003">Cell membrane</keyword>
<evidence type="ECO:0000313" key="12">
    <source>
        <dbReference type="Proteomes" id="UP000471147"/>
    </source>
</evidence>
<accession>A0A6I4LV83</accession>
<dbReference type="SUPFAM" id="SSF103054">
    <property type="entry name" value="General secretion pathway protein M, EpsM"/>
    <property type="match status" value="1"/>
</dbReference>
<dbReference type="InterPro" id="IPR023229">
    <property type="entry name" value="T2SS_M_periplasmic_sf"/>
</dbReference>
<comment type="caution">
    <text evidence="11">The sequence shown here is derived from an EMBL/GenBank/DDBJ whole genome shotgun (WGS) entry which is preliminary data.</text>
</comment>
<dbReference type="EMBL" id="SDWJ01000001">
    <property type="protein sequence ID" value="MVZ96123.1"/>
    <property type="molecule type" value="Genomic_DNA"/>
</dbReference>
<dbReference type="GO" id="GO:0015627">
    <property type="term" value="C:type II protein secretion system complex"/>
    <property type="evidence" value="ECO:0007669"/>
    <property type="project" value="InterPro"/>
</dbReference>
<evidence type="ECO:0000313" key="11">
    <source>
        <dbReference type="EMBL" id="MVZ96123.1"/>
    </source>
</evidence>
<dbReference type="GO" id="GO:0005886">
    <property type="term" value="C:plasma membrane"/>
    <property type="evidence" value="ECO:0007669"/>
    <property type="project" value="UniProtKB-SubCell"/>
</dbReference>
<dbReference type="AlphaFoldDB" id="A0A6I4LV83"/>
<feature type="transmembrane region" description="Helical" evidence="10">
    <location>
        <begin position="18"/>
        <end position="38"/>
    </location>
</feature>